<feature type="transmembrane region" description="Helical" evidence="1">
    <location>
        <begin position="130"/>
        <end position="149"/>
    </location>
</feature>
<feature type="transmembrane region" description="Helical" evidence="1">
    <location>
        <begin position="155"/>
        <end position="177"/>
    </location>
</feature>
<evidence type="ECO:0000313" key="2">
    <source>
        <dbReference type="EMBL" id="CAD9770065.1"/>
    </source>
</evidence>
<feature type="transmembrane region" description="Helical" evidence="1">
    <location>
        <begin position="189"/>
        <end position="211"/>
    </location>
</feature>
<keyword evidence="1" id="KW-0812">Transmembrane</keyword>
<keyword evidence="1" id="KW-1133">Transmembrane helix</keyword>
<feature type="transmembrane region" description="Helical" evidence="1">
    <location>
        <begin position="54"/>
        <end position="78"/>
    </location>
</feature>
<protein>
    <submittedName>
        <fullName evidence="2">Uncharacterized protein</fullName>
    </submittedName>
</protein>
<proteinExistence type="predicted"/>
<evidence type="ECO:0000256" key="1">
    <source>
        <dbReference type="SAM" id="Phobius"/>
    </source>
</evidence>
<reference evidence="2" key="1">
    <citation type="submission" date="2021-01" db="EMBL/GenBank/DDBJ databases">
        <authorList>
            <person name="Corre E."/>
            <person name="Pelletier E."/>
            <person name="Niang G."/>
            <person name="Scheremetjew M."/>
            <person name="Finn R."/>
            <person name="Kale V."/>
            <person name="Holt S."/>
            <person name="Cochrane G."/>
            <person name="Meng A."/>
            <person name="Brown T."/>
            <person name="Cohen L."/>
        </authorList>
    </citation>
    <scope>NUCLEOTIDE SEQUENCE</scope>
    <source>
        <strain evidence="2">CCMP622</strain>
    </source>
</reference>
<accession>A0A7S2TUB8</accession>
<feature type="transmembrane region" description="Helical" evidence="1">
    <location>
        <begin position="294"/>
        <end position="322"/>
    </location>
</feature>
<gene>
    <name evidence="2" type="ORF">LSP00402_LOCUS14050</name>
</gene>
<organism evidence="2">
    <name type="scientific">Lotharella oceanica</name>
    <dbReference type="NCBI Taxonomy" id="641309"/>
    <lineage>
        <taxon>Eukaryota</taxon>
        <taxon>Sar</taxon>
        <taxon>Rhizaria</taxon>
        <taxon>Cercozoa</taxon>
        <taxon>Chlorarachniophyceae</taxon>
        <taxon>Lotharella</taxon>
    </lineage>
</organism>
<dbReference type="EMBL" id="HBHP01022579">
    <property type="protein sequence ID" value="CAD9770065.1"/>
    <property type="molecule type" value="Transcribed_RNA"/>
</dbReference>
<feature type="transmembrane region" description="Helical" evidence="1">
    <location>
        <begin position="12"/>
        <end position="33"/>
    </location>
</feature>
<dbReference type="AlphaFoldDB" id="A0A7S2TUB8"/>
<sequence>MGVLSTTTGAGGGAGVAVCGACFVAALIGLMFAAKYWLAKKFPSLDRLTQDKEYLPFLAVCLTYQLIILPTIVGMLLYTSDVSRIDWWLGTVDIHNGVTPIVAVLCAQGAYNIKDFWFEHAIAAGDVAMWAHHFVSLALLAAPLFGLVSNAGATAMGVAALEVGSTMWNVLCVAMALRWYNALSVIRPLFLFTMLSSNVATLIILGAAWGVPDHRRTYGIGEYVVTFAILQLILVRMDNAIKIEERLARKIFGDCFCPARVAHPEFSGDGEKPPLVSEGESRAASLTGSSRTRFAVVGAMCVAILVLSSQVTELWLTAIGLFSEA</sequence>
<keyword evidence="1" id="KW-0472">Membrane</keyword>
<name>A0A7S2TUB8_9EUKA</name>